<evidence type="ECO:0000259" key="2">
    <source>
        <dbReference type="Pfam" id="PF03445"/>
    </source>
</evidence>
<feature type="repeat" description="TPR" evidence="1">
    <location>
        <begin position="905"/>
        <end position="938"/>
    </location>
</feature>
<organism>
    <name type="scientific">Branchiostoma floridae</name>
    <name type="common">Florida lancelet</name>
    <name type="synonym">Amphioxus</name>
    <dbReference type="NCBI Taxonomy" id="7739"/>
    <lineage>
        <taxon>Eukaryota</taxon>
        <taxon>Metazoa</taxon>
        <taxon>Chordata</taxon>
        <taxon>Cephalochordata</taxon>
        <taxon>Leptocardii</taxon>
        <taxon>Amphioxiformes</taxon>
        <taxon>Branchiostomatidae</taxon>
        <taxon>Branchiostoma</taxon>
    </lineage>
</organism>
<dbReference type="Pfam" id="PF13424">
    <property type="entry name" value="TPR_12"/>
    <property type="match status" value="4"/>
</dbReference>
<gene>
    <name evidence="3" type="ORF">BRAFLDRAFT_71163</name>
</gene>
<dbReference type="PANTHER" id="PTHR19959">
    <property type="entry name" value="KINESIN LIGHT CHAIN"/>
    <property type="match status" value="1"/>
</dbReference>
<dbReference type="InParanoid" id="C3XWV4"/>
<feature type="repeat" description="TPR" evidence="1">
    <location>
        <begin position="1125"/>
        <end position="1158"/>
    </location>
</feature>
<dbReference type="EMBL" id="GG666471">
    <property type="protein sequence ID" value="EEN67214.1"/>
    <property type="molecule type" value="Genomic_DNA"/>
</dbReference>
<feature type="repeat" description="TPR" evidence="1">
    <location>
        <begin position="1213"/>
        <end position="1246"/>
    </location>
</feature>
<dbReference type="Pfam" id="PF03445">
    <property type="entry name" value="DUF294"/>
    <property type="match status" value="1"/>
</dbReference>
<dbReference type="Pfam" id="PF13374">
    <property type="entry name" value="TPR_10"/>
    <property type="match status" value="1"/>
</dbReference>
<sequence>MLRVCEKLREADAKGRRYGLARAETGYLRALVDAMADMDRLAEVELLKSLGDVNLEKGRLGKDVGKFNRALALYIAAVVRCDHRDQGEGIEHRYEYAEKLLQRVLSKGSQGKEQPTKDNETTTPAKVAAKFQDLDKKWAAGGNTDSVLVGYAQLLVEGIVKDNSMLETEAMKSLGDVYLKRGTETLDTRDLTRASALYNKALARCHTFQGTVVLVHRLLHYRENQAGHNHTKHQATPSSDVIDDGTSRLHRTYEEHLQEGCNAMKSGDLDTAEQSFAAALKTVHVKGQHRKEAEPLYKLGEVYLKRGIQSKDGGDFTKAAALCNAALVRSRREDIGERIQKITQVFVKEVLKMEQKVDSDDTEKYKLSLKADRDYVEKEIKRIEQEVDPYSVDENDPKIKEVEMQRVEAIKALFQTLVDQRKTFIAGLVDECMEVMGPPPCKYAMIGLGSQATGLVTPYSDLEFAILVEEETEHNVSYFRNLTHYLHLKVINLGETIFPAMGIKSLNDFYSNDPLDSWFYDSVTPRGFAFDGAMPHACKTPLGRGRNNTVSSELIHTPSNMTNILKDDLTYHLKKGYHLASVLGNVSFIAGDQGLVDEYRSLWTQQLEENDRTVHLLMADIVLSDNVPLFQTQVLTARLLNVKKEIYRFSSLAVSYWALLYGIEPTTIWETIQNLRDSGVVSSENAHHLMVLVSISAELRRRTYMNNRGQVENMSILSSISSDTGIGEKLRKVFYISNTKQLMRYYYTERPLKHFISHLANSQHLEKPPIFFDNSSKLQAEVYKSLCDFHHFLTCTEQTLHNYLSKHGDNTTHSDVADSLNNLGMAWTNLGDHRQAVNYRRQTLQMKRSIYGEDTAHPDIADSLNNLGAAWSELGDNRNAVSYFEQSLQMNRSIYGEDTAHPCIAISINNLGTAWKTLGDHRKATSYYEQALQMNRSFFGEDTAHPDIAASLNNLGGAWYDLFDYRKAVSYHEQALQMRRTIYGENTAHPDIAGSLNNLGNAWSDLGNQRKAVIYYEQSRQMMRRIYGEETAHPDIVKSLNNLGTAWTKLGNCKKAVTYHEHVLQMEKIVYGENTAHPIIASSLNNLGIAWRKLGDNRKAVSYDEQSLRMRQSVYGENTAHPDIAASLHNLGNGWVNLGDYRKAVSYHEQALQMTRSIFCEDTAHPDIARSLNSLGIDWRKLGDHRKAVNYHEQALQMVRSIFGEDTAHPDIADSLHNLGKSWGDLGDYRKAASYIEQALQMRRRIHGEDTEHPDIDVSLKTLRILRYILVITDIHTALIE</sequence>
<evidence type="ECO:0000313" key="3">
    <source>
        <dbReference type="EMBL" id="EEN67214.1"/>
    </source>
</evidence>
<dbReference type="SUPFAM" id="SSF81901">
    <property type="entry name" value="HCP-like"/>
    <property type="match status" value="1"/>
</dbReference>
<keyword evidence="1" id="KW-0802">TPR repeat</keyword>
<evidence type="ECO:0000256" key="1">
    <source>
        <dbReference type="PROSITE-ProRule" id="PRU00339"/>
    </source>
</evidence>
<dbReference type="InterPro" id="IPR011990">
    <property type="entry name" value="TPR-like_helical_dom_sf"/>
</dbReference>
<dbReference type="PROSITE" id="PS50005">
    <property type="entry name" value="TPR"/>
    <property type="match status" value="5"/>
</dbReference>
<dbReference type="SUPFAM" id="SSF48452">
    <property type="entry name" value="TPR-like"/>
    <property type="match status" value="1"/>
</dbReference>
<feature type="repeat" description="TPR" evidence="1">
    <location>
        <begin position="861"/>
        <end position="894"/>
    </location>
</feature>
<feature type="repeat" description="TPR" evidence="1">
    <location>
        <begin position="817"/>
        <end position="850"/>
    </location>
</feature>
<accession>C3XWV4</accession>
<reference evidence="3" key="1">
    <citation type="journal article" date="2008" name="Nature">
        <title>The amphioxus genome and the evolution of the chordate karyotype.</title>
        <authorList>
            <consortium name="US DOE Joint Genome Institute (JGI-PGF)"/>
            <person name="Putnam N.H."/>
            <person name="Butts T."/>
            <person name="Ferrier D.E.K."/>
            <person name="Furlong R.F."/>
            <person name="Hellsten U."/>
            <person name="Kawashima T."/>
            <person name="Robinson-Rechavi M."/>
            <person name="Shoguchi E."/>
            <person name="Terry A."/>
            <person name="Yu J.-K."/>
            <person name="Benito-Gutierrez E.L."/>
            <person name="Dubchak I."/>
            <person name="Garcia-Fernandez J."/>
            <person name="Gibson-Brown J.J."/>
            <person name="Grigoriev I.V."/>
            <person name="Horton A.C."/>
            <person name="de Jong P.J."/>
            <person name="Jurka J."/>
            <person name="Kapitonov V.V."/>
            <person name="Kohara Y."/>
            <person name="Kuroki Y."/>
            <person name="Lindquist E."/>
            <person name="Lucas S."/>
            <person name="Osoegawa K."/>
            <person name="Pennacchio L.A."/>
            <person name="Salamov A.A."/>
            <person name="Satou Y."/>
            <person name="Sauka-Spengler T."/>
            <person name="Schmutz J."/>
            <person name="Shin-I T."/>
            <person name="Toyoda A."/>
            <person name="Bronner-Fraser M."/>
            <person name="Fujiyama A."/>
            <person name="Holland L.Z."/>
            <person name="Holland P.W.H."/>
            <person name="Satoh N."/>
            <person name="Rokhsar D.S."/>
        </authorList>
    </citation>
    <scope>NUCLEOTIDE SEQUENCE [LARGE SCALE GENOMIC DNA]</scope>
    <source>
        <strain evidence="3">S238N-H82</strain>
        <tissue evidence="3">Testes</tissue>
    </source>
</reference>
<dbReference type="GO" id="GO:0008773">
    <property type="term" value="F:[protein-PII] uridylyltransferase activity"/>
    <property type="evidence" value="ECO:0007669"/>
    <property type="project" value="InterPro"/>
</dbReference>
<proteinExistence type="predicted"/>
<name>C3XWV4_BRAFL</name>
<dbReference type="PANTHER" id="PTHR19959:SF119">
    <property type="entry name" value="FUNGAL LIPASE-LIKE DOMAIN-CONTAINING PROTEIN"/>
    <property type="match status" value="1"/>
</dbReference>
<protein>
    <recommendedName>
        <fullName evidence="2">Protein-PII uridylyltransferase N-terminal domain-containing protein</fullName>
    </recommendedName>
</protein>
<dbReference type="InterPro" id="IPR019734">
    <property type="entry name" value="TPR_rpt"/>
</dbReference>
<dbReference type="SMART" id="SM00028">
    <property type="entry name" value="TPR"/>
    <property type="match status" value="12"/>
</dbReference>
<dbReference type="InterPro" id="IPR005105">
    <property type="entry name" value="GlnD_Uridyltrans_N"/>
</dbReference>
<dbReference type="Gene3D" id="1.25.40.10">
    <property type="entry name" value="Tetratricopeptide repeat domain"/>
    <property type="match status" value="5"/>
</dbReference>
<dbReference type="Pfam" id="PF13432">
    <property type="entry name" value="TPR_16"/>
    <property type="match status" value="1"/>
</dbReference>
<feature type="domain" description="Protein-PII uridylyltransferase N-terminal" evidence="2">
    <location>
        <begin position="406"/>
        <end position="494"/>
    </location>
</feature>
<dbReference type="eggNOG" id="KOG1130">
    <property type="taxonomic scope" value="Eukaryota"/>
</dbReference>